<reference evidence="1" key="1">
    <citation type="submission" date="2017-07" db="EMBL/GenBank/DDBJ databases">
        <title>Taro Niue Genome Assembly and Annotation.</title>
        <authorList>
            <person name="Atibalentja N."/>
            <person name="Keating K."/>
            <person name="Fields C.J."/>
        </authorList>
    </citation>
    <scope>NUCLEOTIDE SEQUENCE</scope>
    <source>
        <strain evidence="1">Niue_2</strain>
        <tissue evidence="1">Leaf</tissue>
    </source>
</reference>
<dbReference type="Proteomes" id="UP000652761">
    <property type="component" value="Unassembled WGS sequence"/>
</dbReference>
<accession>A0A843TX89</accession>
<evidence type="ECO:0000313" key="1">
    <source>
        <dbReference type="EMBL" id="MQL74477.1"/>
    </source>
</evidence>
<organism evidence="1 2">
    <name type="scientific">Colocasia esculenta</name>
    <name type="common">Wild taro</name>
    <name type="synonym">Arum esculentum</name>
    <dbReference type="NCBI Taxonomy" id="4460"/>
    <lineage>
        <taxon>Eukaryota</taxon>
        <taxon>Viridiplantae</taxon>
        <taxon>Streptophyta</taxon>
        <taxon>Embryophyta</taxon>
        <taxon>Tracheophyta</taxon>
        <taxon>Spermatophyta</taxon>
        <taxon>Magnoliopsida</taxon>
        <taxon>Liliopsida</taxon>
        <taxon>Araceae</taxon>
        <taxon>Aroideae</taxon>
        <taxon>Colocasieae</taxon>
        <taxon>Colocasia</taxon>
    </lineage>
</organism>
<sequence>MKILNWMRASNKVNKLLMWILQRSLRTSKWKGRRRRSRGSCRRSG</sequence>
<dbReference type="EMBL" id="NMUH01000209">
    <property type="protein sequence ID" value="MQL74477.1"/>
    <property type="molecule type" value="Genomic_DNA"/>
</dbReference>
<protein>
    <submittedName>
        <fullName evidence="1">Uncharacterized protein</fullName>
    </submittedName>
</protein>
<name>A0A843TX89_COLES</name>
<proteinExistence type="predicted"/>
<gene>
    <name evidence="1" type="ORF">Taro_006828</name>
</gene>
<comment type="caution">
    <text evidence="1">The sequence shown here is derived from an EMBL/GenBank/DDBJ whole genome shotgun (WGS) entry which is preliminary data.</text>
</comment>
<dbReference type="AlphaFoldDB" id="A0A843TX89"/>
<evidence type="ECO:0000313" key="2">
    <source>
        <dbReference type="Proteomes" id="UP000652761"/>
    </source>
</evidence>
<keyword evidence="2" id="KW-1185">Reference proteome</keyword>